<feature type="transmembrane region" description="Helical" evidence="6">
    <location>
        <begin position="132"/>
        <end position="150"/>
    </location>
</feature>
<dbReference type="OrthoDB" id="9810818at2"/>
<dbReference type="InterPro" id="IPR050638">
    <property type="entry name" value="AA-Vitamin_Transporters"/>
</dbReference>
<feature type="transmembrane region" description="Helical" evidence="6">
    <location>
        <begin position="12"/>
        <end position="30"/>
    </location>
</feature>
<dbReference type="RefSeq" id="WP_056975713.1">
    <property type="nucleotide sequence ID" value="NZ_AYYO01000023.1"/>
</dbReference>
<keyword evidence="4 6" id="KW-1133">Transmembrane helix</keyword>
<comment type="caution">
    <text evidence="8">The sequence shown here is derived from an EMBL/GenBank/DDBJ whole genome shotgun (WGS) entry which is preliminary data.</text>
</comment>
<dbReference type="InterPro" id="IPR037185">
    <property type="entry name" value="EmrE-like"/>
</dbReference>
<dbReference type="SUPFAM" id="SSF103481">
    <property type="entry name" value="Multidrug resistance efflux transporter EmrE"/>
    <property type="match status" value="2"/>
</dbReference>
<evidence type="ECO:0000256" key="3">
    <source>
        <dbReference type="ARBA" id="ARBA00022692"/>
    </source>
</evidence>
<feature type="transmembrane region" description="Helical" evidence="6">
    <location>
        <begin position="42"/>
        <end position="60"/>
    </location>
</feature>
<evidence type="ECO:0000313" key="8">
    <source>
        <dbReference type="EMBL" id="KRM55342.1"/>
    </source>
</evidence>
<gene>
    <name evidence="8" type="ORF">FC18_GL001373</name>
</gene>
<feature type="transmembrane region" description="Helical" evidence="6">
    <location>
        <begin position="244"/>
        <end position="268"/>
    </location>
</feature>
<dbReference type="Proteomes" id="UP000051679">
    <property type="component" value="Unassembled WGS sequence"/>
</dbReference>
<feature type="transmembrane region" description="Helical" evidence="6">
    <location>
        <begin position="217"/>
        <end position="237"/>
    </location>
</feature>
<evidence type="ECO:0000256" key="2">
    <source>
        <dbReference type="ARBA" id="ARBA00007362"/>
    </source>
</evidence>
<feature type="domain" description="EamA" evidence="7">
    <location>
        <begin position="158"/>
        <end position="291"/>
    </location>
</feature>
<dbReference type="GO" id="GO:0016020">
    <property type="term" value="C:membrane"/>
    <property type="evidence" value="ECO:0007669"/>
    <property type="project" value="UniProtKB-SubCell"/>
</dbReference>
<evidence type="ECO:0000256" key="1">
    <source>
        <dbReference type="ARBA" id="ARBA00004127"/>
    </source>
</evidence>
<evidence type="ECO:0000313" key="9">
    <source>
        <dbReference type="Proteomes" id="UP000051679"/>
    </source>
</evidence>
<dbReference type="EMBL" id="AYYO01000023">
    <property type="protein sequence ID" value="KRM55342.1"/>
    <property type="molecule type" value="Genomic_DNA"/>
</dbReference>
<feature type="transmembrane region" description="Helical" evidence="6">
    <location>
        <begin position="100"/>
        <end position="120"/>
    </location>
</feature>
<organism evidence="8 9">
    <name type="scientific">Lacticaseibacillus sharpeae JCM 1186 = DSM 20505</name>
    <dbReference type="NCBI Taxonomy" id="1291052"/>
    <lineage>
        <taxon>Bacteria</taxon>
        <taxon>Bacillati</taxon>
        <taxon>Bacillota</taxon>
        <taxon>Bacilli</taxon>
        <taxon>Lactobacillales</taxon>
        <taxon>Lactobacillaceae</taxon>
        <taxon>Lacticaseibacillus</taxon>
    </lineage>
</organism>
<evidence type="ECO:0000256" key="6">
    <source>
        <dbReference type="SAM" id="Phobius"/>
    </source>
</evidence>
<accession>A0A0R1ZK56</accession>
<feature type="transmembrane region" description="Helical" evidence="6">
    <location>
        <begin position="187"/>
        <end position="205"/>
    </location>
</feature>
<dbReference type="InterPro" id="IPR000620">
    <property type="entry name" value="EamA_dom"/>
</dbReference>
<keyword evidence="9" id="KW-1185">Reference proteome</keyword>
<dbReference type="PANTHER" id="PTHR32322">
    <property type="entry name" value="INNER MEMBRANE TRANSPORTER"/>
    <property type="match status" value="1"/>
</dbReference>
<feature type="transmembrane region" description="Helical" evidence="6">
    <location>
        <begin position="274"/>
        <end position="292"/>
    </location>
</feature>
<reference evidence="8 9" key="1">
    <citation type="journal article" date="2015" name="Genome Announc.">
        <title>Expanding the biotechnology potential of lactobacilli through comparative genomics of 213 strains and associated genera.</title>
        <authorList>
            <person name="Sun Z."/>
            <person name="Harris H.M."/>
            <person name="McCann A."/>
            <person name="Guo C."/>
            <person name="Argimon S."/>
            <person name="Zhang W."/>
            <person name="Yang X."/>
            <person name="Jeffery I.B."/>
            <person name="Cooney J.C."/>
            <person name="Kagawa T.F."/>
            <person name="Liu W."/>
            <person name="Song Y."/>
            <person name="Salvetti E."/>
            <person name="Wrobel A."/>
            <person name="Rasinkangas P."/>
            <person name="Parkhill J."/>
            <person name="Rea M.C."/>
            <person name="O'Sullivan O."/>
            <person name="Ritari J."/>
            <person name="Douillard F.P."/>
            <person name="Paul Ross R."/>
            <person name="Yang R."/>
            <person name="Briner A.E."/>
            <person name="Felis G.E."/>
            <person name="de Vos W.M."/>
            <person name="Barrangou R."/>
            <person name="Klaenhammer T.R."/>
            <person name="Caufield P.W."/>
            <person name="Cui Y."/>
            <person name="Zhang H."/>
            <person name="O'Toole P.W."/>
        </authorList>
    </citation>
    <scope>NUCLEOTIDE SEQUENCE [LARGE SCALE GENOMIC DNA]</scope>
    <source>
        <strain evidence="8 9">DSM 20505</strain>
    </source>
</reference>
<evidence type="ECO:0000256" key="4">
    <source>
        <dbReference type="ARBA" id="ARBA00022989"/>
    </source>
</evidence>
<dbReference type="PANTHER" id="PTHR32322:SF2">
    <property type="entry name" value="EAMA DOMAIN-CONTAINING PROTEIN"/>
    <property type="match status" value="1"/>
</dbReference>
<feature type="transmembrane region" description="Helical" evidence="6">
    <location>
        <begin position="156"/>
        <end position="175"/>
    </location>
</feature>
<evidence type="ECO:0000259" key="7">
    <source>
        <dbReference type="Pfam" id="PF00892"/>
    </source>
</evidence>
<keyword evidence="5 6" id="KW-0472">Membrane</keyword>
<dbReference type="Pfam" id="PF00892">
    <property type="entry name" value="EamA"/>
    <property type="match status" value="2"/>
</dbReference>
<protein>
    <submittedName>
        <fullName evidence="8">DMT family permease</fullName>
    </submittedName>
</protein>
<name>A0A0R1ZK56_9LACO</name>
<comment type="similarity">
    <text evidence="2">Belongs to the EamA transporter family.</text>
</comment>
<dbReference type="PATRIC" id="fig|1291052.5.peg.1392"/>
<feature type="domain" description="EamA" evidence="7">
    <location>
        <begin position="12"/>
        <end position="145"/>
    </location>
</feature>
<feature type="transmembrane region" description="Helical" evidence="6">
    <location>
        <begin position="72"/>
        <end position="94"/>
    </location>
</feature>
<sequence length="305" mass="33378">MQQSKLRAAIQAGIGTCMWGVGGVCSNIIFNNTAATPQWLSGMRMFWSGLVMLLLALATKKDIWAIWRDRRAAVRLIAFGLFGVAAAQLTYLLAIFYGNAAVATILLALVPAMITIIVSVRQKSMPRPIDTIAIIAALLGVFFLVTNGNVHELGVPLLAIFWGVMGACTGVAYTMLPRPLLNHYEPIIVVGWGLMLGGIVGNILHPMWRIPRGLTPTLWLAVFFVIFGATFLAYILYVSSLRILAPAVASMIGNFEPMTATILSVLFLNLDFHPLQLAGIITVLLAVFAMSWQPKKKRRRIGERE</sequence>
<proteinExistence type="inferred from homology"/>
<dbReference type="STRING" id="1291052.FC18_GL001373"/>
<comment type="subcellular location">
    <subcellularLocation>
        <location evidence="1">Endomembrane system</location>
        <topology evidence="1">Multi-pass membrane protein</topology>
    </subcellularLocation>
</comment>
<dbReference type="AlphaFoldDB" id="A0A0R1ZK56"/>
<evidence type="ECO:0000256" key="5">
    <source>
        <dbReference type="ARBA" id="ARBA00023136"/>
    </source>
</evidence>
<keyword evidence="3 6" id="KW-0812">Transmembrane</keyword>